<reference evidence="1 2" key="1">
    <citation type="submission" date="2020-07" db="EMBL/GenBank/DDBJ databases">
        <title>Streptomyces isolated from Indian soil.</title>
        <authorList>
            <person name="Mandal S."/>
            <person name="Maiti P.K."/>
        </authorList>
    </citation>
    <scope>NUCLEOTIDE SEQUENCE [LARGE SCALE GENOMIC DNA]</scope>
    <source>
        <strain evidence="1 2">PSKA28</strain>
    </source>
</reference>
<evidence type="ECO:0000313" key="2">
    <source>
        <dbReference type="Proteomes" id="UP000545761"/>
    </source>
</evidence>
<comment type="caution">
    <text evidence="1">The sequence shown here is derived from an EMBL/GenBank/DDBJ whole genome shotgun (WGS) entry which is preliminary data.</text>
</comment>
<gene>
    <name evidence="1" type="ORF">H1D24_06485</name>
</gene>
<proteinExistence type="predicted"/>
<protein>
    <submittedName>
        <fullName evidence="1">Uncharacterized protein</fullName>
    </submittedName>
</protein>
<dbReference type="Proteomes" id="UP000545761">
    <property type="component" value="Unassembled WGS sequence"/>
</dbReference>
<evidence type="ECO:0000313" key="1">
    <source>
        <dbReference type="EMBL" id="MBA2945476.1"/>
    </source>
</evidence>
<dbReference type="EMBL" id="JACEHE010000003">
    <property type="protein sequence ID" value="MBA2945476.1"/>
    <property type="molecule type" value="Genomic_DNA"/>
</dbReference>
<organism evidence="1 2">
    <name type="scientific">Streptomyces himalayensis subsp. himalayensis</name>
    <dbReference type="NCBI Taxonomy" id="2756131"/>
    <lineage>
        <taxon>Bacteria</taxon>
        <taxon>Bacillati</taxon>
        <taxon>Actinomycetota</taxon>
        <taxon>Actinomycetes</taxon>
        <taxon>Kitasatosporales</taxon>
        <taxon>Streptomycetaceae</taxon>
        <taxon>Streptomyces</taxon>
        <taxon>Streptomyces himalayensis</taxon>
    </lineage>
</organism>
<accession>A0A7W0DHZ5</accession>
<dbReference type="AlphaFoldDB" id="A0A7W0DHZ5"/>
<sequence length="56" mass="6523">MRFFSALPSRRFRRTTAEPGYVRAHRASGIALHRDELPEGQHLALGTHIVIRRRRT</sequence>
<dbReference type="RefSeq" id="WP_181656430.1">
    <property type="nucleotide sequence ID" value="NZ_JACEHE010000003.1"/>
</dbReference>
<name>A0A7W0DHZ5_9ACTN</name>